<evidence type="ECO:0000256" key="15">
    <source>
        <dbReference type="ARBA" id="ARBA00047174"/>
    </source>
</evidence>
<comment type="caution">
    <text evidence="18">The sequence shown here is derived from an EMBL/GenBank/DDBJ whole genome shotgun (WGS) entry which is preliminary data.</text>
</comment>
<evidence type="ECO:0000259" key="17">
    <source>
        <dbReference type="Pfam" id="PF03443"/>
    </source>
</evidence>
<evidence type="ECO:0000256" key="9">
    <source>
        <dbReference type="ARBA" id="ARBA00023157"/>
    </source>
</evidence>
<comment type="subcellular location">
    <subcellularLocation>
        <location evidence="2">Secreted</location>
    </subcellularLocation>
</comment>
<accession>A0A395IJG9</accession>
<name>A0A395IJG9_9HELO</name>
<dbReference type="GO" id="GO:0030245">
    <property type="term" value="P:cellulose catabolic process"/>
    <property type="evidence" value="ECO:0007669"/>
    <property type="project" value="UniProtKB-KW"/>
</dbReference>
<dbReference type="Pfam" id="PF03443">
    <property type="entry name" value="AA9"/>
    <property type="match status" value="1"/>
</dbReference>
<keyword evidence="19" id="KW-1185">Reference proteome</keyword>
<keyword evidence="8" id="KW-0503">Monooxygenase</keyword>
<sequence length="517" mass="56804">MLLKTFSNLLVFVATVAAHGYVDNVTIGGVLYTPTMPYPFTNPSRKPYTDPYYSTPPPRIIRPVQGNGPITDLTLIDLQCGGYTAGGIVGSSPAALTAGPVAAGSTVSLRWTLWPDSHSGPVITYMAKCPSAGCSNYLPGTALKQIFSFVAFRHFQGGNSVTMAPTVIADPDGDIVLLLDPEERDGPGSPSYNRHVLCSSKHLTVASSIFKAMLKNTFSEGTTLMTIGQVKIPLPEDDPTIMTSLVLLIHNRHNHPEIRPPRDLNFLNKAAILVDKYQLHEAVNYFAAAWTRFYLDRNPIRLHPFRDFPLLFCVTWVFELEAPFKEITRFIQYNCVGSIKDLMKIGGENLPIPAGVIETLEAARLSAIEDIIQVLANLITKYQQRRGAAMFRLDGTQLANFNVIHVRRDMCDATVLGSLTRGAIQEGLYPPAATGDLRNGSVYLVMQRVLGVNFTTGCENLRDLMPNSPGCPRRVHSCHGIREQMGASMMEVKGSLSGLCLKDEKERFKASLFLGDR</sequence>
<dbReference type="GO" id="GO:0004497">
    <property type="term" value="F:monooxygenase activity"/>
    <property type="evidence" value="ECO:0007669"/>
    <property type="project" value="UniProtKB-KW"/>
</dbReference>
<evidence type="ECO:0000256" key="1">
    <source>
        <dbReference type="ARBA" id="ARBA00001973"/>
    </source>
</evidence>
<dbReference type="OrthoDB" id="4849160at2759"/>
<dbReference type="EC" id="1.14.99.56" evidence="15"/>
<keyword evidence="4" id="KW-0479">Metal-binding</keyword>
<keyword evidence="3" id="KW-0964">Secreted</keyword>
<evidence type="ECO:0000313" key="18">
    <source>
        <dbReference type="EMBL" id="RAL60356.1"/>
    </source>
</evidence>
<evidence type="ECO:0000256" key="5">
    <source>
        <dbReference type="ARBA" id="ARBA00023001"/>
    </source>
</evidence>
<dbReference type="Gene3D" id="2.70.50.70">
    <property type="match status" value="1"/>
</dbReference>
<evidence type="ECO:0000256" key="12">
    <source>
        <dbReference type="ARBA" id="ARBA00023326"/>
    </source>
</evidence>
<dbReference type="InterPro" id="IPR049892">
    <property type="entry name" value="AA9"/>
</dbReference>
<dbReference type="AlphaFoldDB" id="A0A395IJG9"/>
<evidence type="ECO:0000313" key="19">
    <source>
        <dbReference type="Proteomes" id="UP000249056"/>
    </source>
</evidence>
<dbReference type="EMBL" id="QKRW01000041">
    <property type="protein sequence ID" value="RAL60356.1"/>
    <property type="molecule type" value="Genomic_DNA"/>
</dbReference>
<comment type="similarity">
    <text evidence="13">Belongs to the polysaccharide monooxygenase AA9 family.</text>
</comment>
<keyword evidence="9" id="KW-1015">Disulfide bond</keyword>
<keyword evidence="10" id="KW-0325">Glycoprotein</keyword>
<keyword evidence="11" id="KW-0119">Carbohydrate metabolism</keyword>
<protein>
    <recommendedName>
        <fullName evidence="15">lytic cellulose monooxygenase (C4-dehydrogenating)</fullName>
        <ecNumber evidence="15">1.14.99.56</ecNumber>
    </recommendedName>
</protein>
<dbReference type="Proteomes" id="UP000249056">
    <property type="component" value="Unassembled WGS sequence"/>
</dbReference>
<evidence type="ECO:0000256" key="8">
    <source>
        <dbReference type="ARBA" id="ARBA00023033"/>
    </source>
</evidence>
<evidence type="ECO:0000256" key="10">
    <source>
        <dbReference type="ARBA" id="ARBA00023180"/>
    </source>
</evidence>
<evidence type="ECO:0000256" key="13">
    <source>
        <dbReference type="ARBA" id="ARBA00044502"/>
    </source>
</evidence>
<keyword evidence="6" id="KW-0560">Oxidoreductase</keyword>
<feature type="domain" description="Auxiliary Activity family 9 catalytic" evidence="17">
    <location>
        <begin position="19"/>
        <end position="138"/>
    </location>
</feature>
<reference evidence="18 19" key="1">
    <citation type="submission" date="2018-06" db="EMBL/GenBank/DDBJ databases">
        <title>Genome Sequence of the Brown Rot Fungal Pathogen Monilinia fructigena.</title>
        <authorList>
            <person name="Landi L."/>
            <person name="De Miccolis Angelini R.M."/>
            <person name="Pollastro S."/>
            <person name="Abate D."/>
            <person name="Faretra F."/>
            <person name="Romanazzi G."/>
        </authorList>
    </citation>
    <scope>NUCLEOTIDE SEQUENCE [LARGE SCALE GENOMIC DNA]</scope>
    <source>
        <strain evidence="18 19">Mfrg269</strain>
    </source>
</reference>
<evidence type="ECO:0000256" key="2">
    <source>
        <dbReference type="ARBA" id="ARBA00004613"/>
    </source>
</evidence>
<keyword evidence="7" id="KW-0186">Copper</keyword>
<evidence type="ECO:0000256" key="4">
    <source>
        <dbReference type="ARBA" id="ARBA00022723"/>
    </source>
</evidence>
<evidence type="ECO:0000256" key="3">
    <source>
        <dbReference type="ARBA" id="ARBA00022525"/>
    </source>
</evidence>
<comment type="cofactor">
    <cofactor evidence="1">
        <name>Cu(2+)</name>
        <dbReference type="ChEBI" id="CHEBI:29036"/>
    </cofactor>
</comment>
<evidence type="ECO:0000256" key="14">
    <source>
        <dbReference type="ARBA" id="ARBA00045077"/>
    </source>
</evidence>
<feature type="chain" id="PRO_5017179068" description="lytic cellulose monooxygenase (C4-dehydrogenating)" evidence="16">
    <location>
        <begin position="19"/>
        <end position="517"/>
    </location>
</feature>
<evidence type="ECO:0000256" key="7">
    <source>
        <dbReference type="ARBA" id="ARBA00023008"/>
    </source>
</evidence>
<dbReference type="InterPro" id="IPR005103">
    <property type="entry name" value="AA9_LPMO"/>
</dbReference>
<organism evidence="18 19">
    <name type="scientific">Monilinia fructigena</name>
    <dbReference type="NCBI Taxonomy" id="38457"/>
    <lineage>
        <taxon>Eukaryota</taxon>
        <taxon>Fungi</taxon>
        <taxon>Dikarya</taxon>
        <taxon>Ascomycota</taxon>
        <taxon>Pezizomycotina</taxon>
        <taxon>Leotiomycetes</taxon>
        <taxon>Helotiales</taxon>
        <taxon>Sclerotiniaceae</taxon>
        <taxon>Monilinia</taxon>
    </lineage>
</organism>
<evidence type="ECO:0000256" key="6">
    <source>
        <dbReference type="ARBA" id="ARBA00023002"/>
    </source>
</evidence>
<dbReference type="GO" id="GO:0005576">
    <property type="term" value="C:extracellular region"/>
    <property type="evidence" value="ECO:0007669"/>
    <property type="project" value="UniProtKB-SubCell"/>
</dbReference>
<keyword evidence="16" id="KW-0732">Signal</keyword>
<keyword evidence="5" id="KW-0136">Cellulose degradation</keyword>
<keyword evidence="12" id="KW-0624">Polysaccharide degradation</keyword>
<gene>
    <name evidence="18" type="ORF">DID88_000132</name>
</gene>
<proteinExistence type="inferred from homology"/>
<evidence type="ECO:0000256" key="11">
    <source>
        <dbReference type="ARBA" id="ARBA00023277"/>
    </source>
</evidence>
<dbReference type="GO" id="GO:0046872">
    <property type="term" value="F:metal ion binding"/>
    <property type="evidence" value="ECO:0007669"/>
    <property type="project" value="UniProtKB-KW"/>
</dbReference>
<comment type="catalytic activity">
    <reaction evidence="14">
        <text>[(1-&gt;4)-beta-D-glucosyl]n+m + reduced acceptor + O2 = 4-dehydro-beta-D-glucosyl-[(1-&gt;4)-beta-D-glucosyl]n-1 + [(1-&gt;4)-beta-D-glucosyl]m + acceptor + H2O.</text>
        <dbReference type="EC" id="1.14.99.56"/>
    </reaction>
</comment>
<dbReference type="PANTHER" id="PTHR33353">
    <property type="entry name" value="PUTATIVE (AFU_ORTHOLOGUE AFUA_1G12560)-RELATED"/>
    <property type="match status" value="1"/>
</dbReference>
<feature type="signal peptide" evidence="16">
    <location>
        <begin position="1"/>
        <end position="18"/>
    </location>
</feature>
<dbReference type="PANTHER" id="PTHR33353:SF6">
    <property type="entry name" value="ENDOGLUCANASE IV"/>
    <property type="match status" value="1"/>
</dbReference>
<evidence type="ECO:0000256" key="16">
    <source>
        <dbReference type="SAM" id="SignalP"/>
    </source>
</evidence>